<sequence length="231" mass="24123">MAIFDKLAHAAKDFFIEPEEGAVAPTTPPTTQYGAAAQPAAAPTAPNATPNAAPAPGQAEQRHLDHIAGLLAGDGKDFAAYMKMVKSMAAAGLSGPMLYQTAFNAFTAVNGSTVPALLASATQFEQTLADDRAKVLARHREKMGEGAAPGAAPGPVALLMAQEKKLAADLAELTQQLQAKQQQLQQTQQQLGEERQKTQSALASYELANAAAMADLHTHHKAAETFLNAAK</sequence>
<protein>
    <submittedName>
        <fullName evidence="3">Uncharacterized protein</fullName>
    </submittedName>
</protein>
<feature type="coiled-coil region" evidence="1">
    <location>
        <begin position="156"/>
        <end position="197"/>
    </location>
</feature>
<reference evidence="3 4" key="1">
    <citation type="journal article" date="2018" name="Arch. Microbiol.">
        <title>Hymenobacter segetis sp. nov., isolated from soil.</title>
        <authorList>
            <person name="Ten L.N."/>
            <person name="Lim S.J."/>
            <person name="Kim B.O."/>
            <person name="Kang I.K."/>
            <person name="Jung H.Y."/>
        </authorList>
    </citation>
    <scope>NUCLEOTIDE SEQUENCE [LARGE SCALE GENOMIC DNA]</scope>
    <source>
        <strain evidence="3 4">S7-3-11</strain>
    </source>
</reference>
<evidence type="ECO:0000313" key="4">
    <source>
        <dbReference type="Proteomes" id="UP001479606"/>
    </source>
</evidence>
<evidence type="ECO:0000256" key="1">
    <source>
        <dbReference type="SAM" id="Coils"/>
    </source>
</evidence>
<evidence type="ECO:0000313" key="3">
    <source>
        <dbReference type="EMBL" id="MEL5994220.1"/>
    </source>
</evidence>
<keyword evidence="1" id="KW-0175">Coiled coil</keyword>
<proteinExistence type="predicted"/>
<evidence type="ECO:0000256" key="2">
    <source>
        <dbReference type="SAM" id="MobiDB-lite"/>
    </source>
</evidence>
<accession>A0ABU9LVY7</accession>
<feature type="region of interest" description="Disordered" evidence="2">
    <location>
        <begin position="19"/>
        <end position="61"/>
    </location>
</feature>
<dbReference type="EMBL" id="JBCEVZ010000015">
    <property type="protein sequence ID" value="MEL5994220.1"/>
    <property type="molecule type" value="Genomic_DNA"/>
</dbReference>
<keyword evidence="4" id="KW-1185">Reference proteome</keyword>
<feature type="compositionally biased region" description="Low complexity" evidence="2">
    <location>
        <begin position="29"/>
        <end position="59"/>
    </location>
</feature>
<dbReference type="RefSeq" id="WP_342297273.1">
    <property type="nucleotide sequence ID" value="NZ_JBCEVZ010000015.1"/>
</dbReference>
<organism evidence="3 4">
    <name type="scientific">Hymenobacter segetis</name>
    <dbReference type="NCBI Taxonomy" id="2025509"/>
    <lineage>
        <taxon>Bacteria</taxon>
        <taxon>Pseudomonadati</taxon>
        <taxon>Bacteroidota</taxon>
        <taxon>Cytophagia</taxon>
        <taxon>Cytophagales</taxon>
        <taxon>Hymenobacteraceae</taxon>
        <taxon>Hymenobacter</taxon>
    </lineage>
</organism>
<comment type="caution">
    <text evidence="3">The sequence shown here is derived from an EMBL/GenBank/DDBJ whole genome shotgun (WGS) entry which is preliminary data.</text>
</comment>
<gene>
    <name evidence="3" type="ORF">AAFH49_08375</name>
</gene>
<name>A0ABU9LVY7_9BACT</name>
<dbReference type="Proteomes" id="UP001479606">
    <property type="component" value="Unassembled WGS sequence"/>
</dbReference>